<gene>
    <name evidence="1" type="ORF">Amon02_000152500</name>
</gene>
<dbReference type="EMBL" id="BSXS01000753">
    <property type="protein sequence ID" value="GME73767.1"/>
    <property type="molecule type" value="Genomic_DNA"/>
</dbReference>
<reference evidence="1" key="1">
    <citation type="submission" date="2023-04" db="EMBL/GenBank/DDBJ databases">
        <title>Ambrosiozyma monospora NBRC 10751.</title>
        <authorList>
            <person name="Ichikawa N."/>
            <person name="Sato H."/>
            <person name="Tonouchi N."/>
        </authorList>
    </citation>
    <scope>NUCLEOTIDE SEQUENCE</scope>
    <source>
        <strain evidence="1">NBRC 10751</strain>
    </source>
</reference>
<accession>A0ACB5SVG0</accession>
<evidence type="ECO:0000313" key="1">
    <source>
        <dbReference type="EMBL" id="GME73767.1"/>
    </source>
</evidence>
<comment type="caution">
    <text evidence="1">The sequence shown here is derived from an EMBL/GenBank/DDBJ whole genome shotgun (WGS) entry which is preliminary data.</text>
</comment>
<proteinExistence type="predicted"/>
<dbReference type="Proteomes" id="UP001165064">
    <property type="component" value="Unassembled WGS sequence"/>
</dbReference>
<name>A0ACB5SVG0_AMBMO</name>
<sequence>MLSPPSSPTTNVEFNTNLATHSIEDTYQNQVITFEWNRNGDKIALAKSTSVIVIQKFDHKTRSFEKFQILIVGPHPKPTGCLAWDPSHDNKILSIARSNEIKFWEIYPSSIHTTKLKSVMLEHFVSSNINDCFNNVKFNKSGDFLAATTTSDEVFILKKSNFKLVHKFKASHRIYDFDWNSNGDYIVLAVESGELQFYNLMNLKANDPINEPASAVLKHSLKLSSSRITSVLFTADERYIISGANDSTVHIIDPVSLTIIKTIKASIDEPVATIDYIEDQKSQNRFLSVTYEYDAGCYIYNLNKLLTPKKR</sequence>
<protein>
    <submittedName>
        <fullName evidence="1">Unnamed protein product</fullName>
    </submittedName>
</protein>
<evidence type="ECO:0000313" key="2">
    <source>
        <dbReference type="Proteomes" id="UP001165064"/>
    </source>
</evidence>
<organism evidence="1 2">
    <name type="scientific">Ambrosiozyma monospora</name>
    <name type="common">Yeast</name>
    <name type="synonym">Endomycopsis monosporus</name>
    <dbReference type="NCBI Taxonomy" id="43982"/>
    <lineage>
        <taxon>Eukaryota</taxon>
        <taxon>Fungi</taxon>
        <taxon>Dikarya</taxon>
        <taxon>Ascomycota</taxon>
        <taxon>Saccharomycotina</taxon>
        <taxon>Pichiomycetes</taxon>
        <taxon>Pichiales</taxon>
        <taxon>Pichiaceae</taxon>
        <taxon>Ambrosiozyma</taxon>
    </lineage>
</organism>
<keyword evidence="2" id="KW-1185">Reference proteome</keyword>